<feature type="compositionally biased region" description="Basic residues" evidence="6">
    <location>
        <begin position="297"/>
        <end position="315"/>
    </location>
</feature>
<dbReference type="PANTHER" id="PTHR14211">
    <property type="entry name" value="GLIOMA SUPPRESSOR CANDIDATE REGION GENE 2"/>
    <property type="match status" value="1"/>
</dbReference>
<keyword evidence="4 5" id="KW-0539">Nucleus</keyword>
<reference evidence="7" key="2">
    <citation type="submission" date="2022-10" db="EMBL/GenBank/DDBJ databases">
        <authorList>
            <consortium name="ENA_rothamsted_submissions"/>
            <consortium name="culmorum"/>
            <person name="King R."/>
        </authorList>
    </citation>
    <scope>NUCLEOTIDE SEQUENCE</scope>
</reference>
<evidence type="ECO:0000256" key="4">
    <source>
        <dbReference type="ARBA" id="ARBA00023242"/>
    </source>
</evidence>
<dbReference type="AlphaFoldDB" id="A0A9N9S4Q0"/>
<comment type="similarity">
    <text evidence="1 5">Belongs to the NOP53 family.</text>
</comment>
<dbReference type="PANTHER" id="PTHR14211:SF7">
    <property type="entry name" value="RIBOSOME BIOGENESIS PROTEIN NOP53"/>
    <property type="match status" value="1"/>
</dbReference>
<dbReference type="EMBL" id="OU895879">
    <property type="protein sequence ID" value="CAG9809216.1"/>
    <property type="molecule type" value="Genomic_DNA"/>
</dbReference>
<sequence length="458" mass="54016">MTKTAKKRHVSMKKKASWRKHTDIADVEQFLEEQRLQERIGANIEKTDAELFKVDKTPNLRTTSARLEKKLRAQEPSKCFISLENNSKVQDPITKRNRVRTLEERKHPLLKAKIKRNKELGIIPERKLQSMTDRIAASKKVIVTKEKEIDFQKDLWDGEEEGMKENPELASSWVNKDLKQYHLKNLGIDTVKVPQITYERRSQLKAIDVLPGTSYNPNKEDYDSLIGAVVEKEAAHMKQSEKLNRSLKAVYQKTTKSELKRRKRTEMREGFPTNGPIRDDDEQPSGDEYKTTNPPVRNRKKDLMKRRKQKEHRLRMAQAEKDKTELKKIKDLGMLKMYKKQIKKNEEVLIERKEDRAVKQELKKKQPRRLARKKFEEEDIQVEDNPEDLGNLRKLKPLGSILVDRFKSMQKRNILVPNVKRMPRKRRLVRIKKNAFKEEVPQSKKSKKGPKQKLKIHD</sequence>
<dbReference type="GO" id="GO:0008097">
    <property type="term" value="F:5S rRNA binding"/>
    <property type="evidence" value="ECO:0007669"/>
    <property type="project" value="TreeGrafter"/>
</dbReference>
<gene>
    <name evidence="7" type="ORF">CHIRRI_LOCUS12044</name>
</gene>
<evidence type="ECO:0000256" key="3">
    <source>
        <dbReference type="ARBA" id="ARBA00022517"/>
    </source>
</evidence>
<dbReference type="GO" id="GO:0000027">
    <property type="term" value="P:ribosomal large subunit assembly"/>
    <property type="evidence" value="ECO:0007669"/>
    <property type="project" value="UniProtKB-UniRule"/>
</dbReference>
<dbReference type="Pfam" id="PF07767">
    <property type="entry name" value="Nop53"/>
    <property type="match status" value="1"/>
</dbReference>
<feature type="region of interest" description="Disordered" evidence="6">
    <location>
        <begin position="427"/>
        <end position="458"/>
    </location>
</feature>
<feature type="region of interest" description="Disordered" evidence="6">
    <location>
        <begin position="254"/>
        <end position="320"/>
    </location>
</feature>
<dbReference type="OrthoDB" id="5072at2759"/>
<evidence type="ECO:0000256" key="5">
    <source>
        <dbReference type="PIRNR" id="PIRNR017302"/>
    </source>
</evidence>
<evidence type="ECO:0000256" key="2">
    <source>
        <dbReference type="ARBA" id="ARBA00018339"/>
    </source>
</evidence>
<dbReference type="GO" id="GO:0005654">
    <property type="term" value="C:nucleoplasm"/>
    <property type="evidence" value="ECO:0007669"/>
    <property type="project" value="UniProtKB-SubCell"/>
</dbReference>
<dbReference type="GO" id="GO:0005730">
    <property type="term" value="C:nucleolus"/>
    <property type="evidence" value="ECO:0007669"/>
    <property type="project" value="UniProtKB-SubCell"/>
</dbReference>
<keyword evidence="8" id="KW-1185">Reference proteome</keyword>
<protein>
    <recommendedName>
        <fullName evidence="2 5">Ribosome biogenesis protein NOP53</fullName>
    </recommendedName>
</protein>
<evidence type="ECO:0000256" key="1">
    <source>
        <dbReference type="ARBA" id="ARBA00008838"/>
    </source>
</evidence>
<evidence type="ECO:0000256" key="6">
    <source>
        <dbReference type="SAM" id="MobiDB-lite"/>
    </source>
</evidence>
<dbReference type="GO" id="GO:0006364">
    <property type="term" value="P:rRNA processing"/>
    <property type="evidence" value="ECO:0007669"/>
    <property type="project" value="TreeGrafter"/>
</dbReference>
<evidence type="ECO:0000313" key="7">
    <source>
        <dbReference type="EMBL" id="CAG9809216.1"/>
    </source>
</evidence>
<dbReference type="PIRSF" id="PIRSF017302">
    <property type="entry name" value="Gltscr2"/>
    <property type="match status" value="1"/>
</dbReference>
<feature type="compositionally biased region" description="Basic residues" evidence="6">
    <location>
        <begin position="444"/>
        <end position="458"/>
    </location>
</feature>
<reference evidence="7" key="1">
    <citation type="submission" date="2022-01" db="EMBL/GenBank/DDBJ databases">
        <authorList>
            <person name="King R."/>
        </authorList>
    </citation>
    <scope>NUCLEOTIDE SEQUENCE</scope>
</reference>
<dbReference type="InterPro" id="IPR011687">
    <property type="entry name" value="Nop53/GLTSCR2"/>
</dbReference>
<accession>A0A9N9S4Q0</accession>
<proteinExistence type="inferred from homology"/>
<comment type="function">
    <text evidence="5">May play a role in ribosome biogenesis.</text>
</comment>
<evidence type="ECO:0000313" key="8">
    <source>
        <dbReference type="Proteomes" id="UP001153620"/>
    </source>
</evidence>
<dbReference type="Proteomes" id="UP001153620">
    <property type="component" value="Chromosome 3"/>
</dbReference>
<name>A0A9N9S4Q0_9DIPT</name>
<keyword evidence="3 5" id="KW-0690">Ribosome biogenesis</keyword>
<organism evidence="7 8">
    <name type="scientific">Chironomus riparius</name>
    <dbReference type="NCBI Taxonomy" id="315576"/>
    <lineage>
        <taxon>Eukaryota</taxon>
        <taxon>Metazoa</taxon>
        <taxon>Ecdysozoa</taxon>
        <taxon>Arthropoda</taxon>
        <taxon>Hexapoda</taxon>
        <taxon>Insecta</taxon>
        <taxon>Pterygota</taxon>
        <taxon>Neoptera</taxon>
        <taxon>Endopterygota</taxon>
        <taxon>Diptera</taxon>
        <taxon>Nematocera</taxon>
        <taxon>Chironomoidea</taxon>
        <taxon>Chironomidae</taxon>
        <taxon>Chironominae</taxon>
        <taxon>Chironomus</taxon>
    </lineage>
</organism>
<comment type="subcellular location">
    <subcellularLocation>
        <location evidence="5">Nucleus</location>
        <location evidence="5">Nucleolus</location>
    </subcellularLocation>
    <subcellularLocation>
        <location evidence="5">Nucleus</location>
        <location evidence="5">Nucleoplasm</location>
    </subcellularLocation>
</comment>